<evidence type="ECO:0000313" key="2">
    <source>
        <dbReference type="EMBL" id="RKO86343.1"/>
    </source>
</evidence>
<gene>
    <name evidence="2" type="ORF">BDK51DRAFT_50876</name>
</gene>
<dbReference type="Proteomes" id="UP000269721">
    <property type="component" value="Unassembled WGS sequence"/>
</dbReference>
<name>A0A4P9W4X0_9FUNG</name>
<reference evidence="3" key="1">
    <citation type="journal article" date="2018" name="Nat. Microbiol.">
        <title>Leveraging single-cell genomics to expand the fungal tree of life.</title>
        <authorList>
            <person name="Ahrendt S.R."/>
            <person name="Quandt C.A."/>
            <person name="Ciobanu D."/>
            <person name="Clum A."/>
            <person name="Salamov A."/>
            <person name="Andreopoulos B."/>
            <person name="Cheng J.F."/>
            <person name="Woyke T."/>
            <person name="Pelin A."/>
            <person name="Henrissat B."/>
            <person name="Reynolds N.K."/>
            <person name="Benny G.L."/>
            <person name="Smith M.E."/>
            <person name="James T.Y."/>
            <person name="Grigoriev I.V."/>
        </authorList>
    </citation>
    <scope>NUCLEOTIDE SEQUENCE [LARGE SCALE GENOMIC DNA]</scope>
</reference>
<evidence type="ECO:0000256" key="1">
    <source>
        <dbReference type="SAM" id="MobiDB-lite"/>
    </source>
</evidence>
<organism evidence="2 3">
    <name type="scientific">Blyttiomyces helicus</name>
    <dbReference type="NCBI Taxonomy" id="388810"/>
    <lineage>
        <taxon>Eukaryota</taxon>
        <taxon>Fungi</taxon>
        <taxon>Fungi incertae sedis</taxon>
        <taxon>Chytridiomycota</taxon>
        <taxon>Chytridiomycota incertae sedis</taxon>
        <taxon>Chytridiomycetes</taxon>
        <taxon>Chytridiomycetes incertae sedis</taxon>
        <taxon>Blyttiomyces</taxon>
    </lineage>
</organism>
<proteinExistence type="predicted"/>
<keyword evidence="3" id="KW-1185">Reference proteome</keyword>
<feature type="compositionally biased region" description="Polar residues" evidence="1">
    <location>
        <begin position="178"/>
        <end position="194"/>
    </location>
</feature>
<accession>A0A4P9W4X0</accession>
<evidence type="ECO:0000313" key="3">
    <source>
        <dbReference type="Proteomes" id="UP000269721"/>
    </source>
</evidence>
<sequence length="194" mass="21029">MLASSQANGVAKRNISYVTEMAHANSNKPASTCTSGQISPAAALRHSNKTPEDMFRGKMPSVERVPLFGSDTCALIAEKKEEILSRSVRFNEQGTLNARPSPKGKYLLLAGGRPQKEEMLWAAVAQNVDFKQLTKKQVRCGPSPPEWEGTMHAEIRSMFEKGVFTLVKVPEGKKAVGTNGSNSRRPDPTGSSLA</sequence>
<feature type="region of interest" description="Disordered" evidence="1">
    <location>
        <begin position="171"/>
        <end position="194"/>
    </location>
</feature>
<dbReference type="AlphaFoldDB" id="A0A4P9W4X0"/>
<protein>
    <submittedName>
        <fullName evidence="2">Uncharacterized protein</fullName>
    </submittedName>
</protein>
<dbReference type="EMBL" id="KZ998279">
    <property type="protein sequence ID" value="RKO86343.1"/>
    <property type="molecule type" value="Genomic_DNA"/>
</dbReference>